<keyword evidence="1" id="KW-0812">Transmembrane</keyword>
<evidence type="ECO:0000313" key="3">
    <source>
        <dbReference type="Proteomes" id="UP000824998"/>
    </source>
</evidence>
<comment type="caution">
    <text evidence="2">The sequence shown here is derived from an EMBL/GenBank/DDBJ whole genome shotgun (WGS) entry which is preliminary data.</text>
</comment>
<evidence type="ECO:0000313" key="2">
    <source>
        <dbReference type="EMBL" id="KAG9235721.1"/>
    </source>
</evidence>
<dbReference type="OrthoDB" id="5086500at2759"/>
<dbReference type="PANTHER" id="PTHR34414">
    <property type="entry name" value="HET DOMAIN-CONTAINING PROTEIN-RELATED"/>
    <property type="match status" value="1"/>
</dbReference>
<dbReference type="InterPro" id="IPR046536">
    <property type="entry name" value="DUF6601"/>
</dbReference>
<name>A0A9P7YLK0_9HELO</name>
<feature type="transmembrane region" description="Helical" evidence="1">
    <location>
        <begin position="168"/>
        <end position="190"/>
    </location>
</feature>
<keyword evidence="3" id="KW-1185">Reference proteome</keyword>
<reference evidence="2" key="1">
    <citation type="journal article" date="2021" name="IMA Fungus">
        <title>Genomic characterization of three marine fungi, including Emericellopsis atlantica sp. nov. with signatures of a generalist lifestyle and marine biomass degradation.</title>
        <authorList>
            <person name="Hagestad O.C."/>
            <person name="Hou L."/>
            <person name="Andersen J.H."/>
            <person name="Hansen E.H."/>
            <person name="Altermark B."/>
            <person name="Li C."/>
            <person name="Kuhnert E."/>
            <person name="Cox R.J."/>
            <person name="Crous P.W."/>
            <person name="Spatafora J.W."/>
            <person name="Lail K."/>
            <person name="Amirebrahimi M."/>
            <person name="Lipzen A."/>
            <person name="Pangilinan J."/>
            <person name="Andreopoulos W."/>
            <person name="Hayes R.D."/>
            <person name="Ng V."/>
            <person name="Grigoriev I.V."/>
            <person name="Jackson S.A."/>
            <person name="Sutton T.D.S."/>
            <person name="Dobson A.D.W."/>
            <person name="Rama T."/>
        </authorList>
    </citation>
    <scope>NUCLEOTIDE SEQUENCE</scope>
    <source>
        <strain evidence="2">TRa018bII</strain>
    </source>
</reference>
<feature type="transmembrane region" description="Helical" evidence="1">
    <location>
        <begin position="210"/>
        <end position="237"/>
    </location>
</feature>
<sequence>MSDTGIPVPFPQVCALNRDRLRLPSDTPAPSPSPSPSVPISLQSDQQADYIVDYLPGNPAIPLIPNEILGFLRSYSLLISNPLDLDIAKEAYLVPKEMEWIQWSKFISYFRHIGDENVARRYHYGQLRLSRLNWLVRVFRPQHAHNMWFYELPHWSISDFAAAYTVPLLFIFATLSLVLSSMQVVLSVPTEMLWFEERSNGLQGIGRACWVFSIAVVLLWALLWLLLFGVPLLVLGWQLSWGYKHRIKPNVKAIGTV</sequence>
<dbReference type="Proteomes" id="UP000824998">
    <property type="component" value="Unassembled WGS sequence"/>
</dbReference>
<dbReference type="Pfam" id="PF20246">
    <property type="entry name" value="DUF6601"/>
    <property type="match status" value="1"/>
</dbReference>
<keyword evidence="1" id="KW-0472">Membrane</keyword>
<keyword evidence="1" id="KW-1133">Transmembrane helix</keyword>
<dbReference type="AlphaFoldDB" id="A0A9P7YLK0"/>
<organism evidence="2 3">
    <name type="scientific">Amylocarpus encephaloides</name>
    <dbReference type="NCBI Taxonomy" id="45428"/>
    <lineage>
        <taxon>Eukaryota</taxon>
        <taxon>Fungi</taxon>
        <taxon>Dikarya</taxon>
        <taxon>Ascomycota</taxon>
        <taxon>Pezizomycotina</taxon>
        <taxon>Leotiomycetes</taxon>
        <taxon>Helotiales</taxon>
        <taxon>Helotiales incertae sedis</taxon>
        <taxon>Amylocarpus</taxon>
    </lineage>
</organism>
<dbReference type="PANTHER" id="PTHR34414:SF1">
    <property type="entry name" value="SUBTILISIN-LIKE SERINE PROTEASE"/>
    <property type="match status" value="1"/>
</dbReference>
<protein>
    <submittedName>
        <fullName evidence="2">Uncharacterized protein</fullName>
    </submittedName>
</protein>
<evidence type="ECO:0000256" key="1">
    <source>
        <dbReference type="SAM" id="Phobius"/>
    </source>
</evidence>
<proteinExistence type="predicted"/>
<dbReference type="EMBL" id="MU251424">
    <property type="protein sequence ID" value="KAG9235721.1"/>
    <property type="molecule type" value="Genomic_DNA"/>
</dbReference>
<gene>
    <name evidence="2" type="ORF">BJ875DRAFT_421526</name>
</gene>
<accession>A0A9P7YLK0</accession>